<protein>
    <submittedName>
        <fullName evidence="1">Uncharacterized protein</fullName>
    </submittedName>
</protein>
<dbReference type="EMBL" id="VCJR02000007">
    <property type="protein sequence ID" value="NHK29647.1"/>
    <property type="molecule type" value="Genomic_DNA"/>
</dbReference>
<name>A0A8J3EQI0_9PROT</name>
<dbReference type="Proteomes" id="UP000818603">
    <property type="component" value="Unassembled WGS sequence"/>
</dbReference>
<sequence>MFISIFAIAGLAVMAHDHGAVEENEQNLCAPVAEIVRAAYDGFDGLKGDDVTPEEDGTGKLYAGTVKPFAAQSCQVAETDALGTVYSCTWRLAEDLPLGETYAAIASSVEACLDEGIVGEPVTYMNMPMLERVESDGAGDLSTEEASITRFYGRETGEMRDVPGQIKISASTFFYPSVNISFYAFD</sequence>
<comment type="caution">
    <text evidence="1">The sequence shown here is derived from an EMBL/GenBank/DDBJ whole genome shotgun (WGS) entry which is preliminary data.</text>
</comment>
<organism evidence="1 3">
    <name type="scientific">Aquisalinus luteolus</name>
    <dbReference type="NCBI Taxonomy" id="1566827"/>
    <lineage>
        <taxon>Bacteria</taxon>
        <taxon>Pseudomonadati</taxon>
        <taxon>Pseudomonadota</taxon>
        <taxon>Alphaproteobacteria</taxon>
        <taxon>Parvularculales</taxon>
        <taxon>Parvularculaceae</taxon>
        <taxon>Aquisalinus</taxon>
    </lineage>
</organism>
<proteinExistence type="predicted"/>
<dbReference type="AlphaFoldDB" id="A0A8J3EQI0"/>
<keyword evidence="4" id="KW-1185">Reference proteome</keyword>
<gene>
    <name evidence="2" type="ORF">FF098_017205</name>
    <name evidence="1" type="ORF">GCM10011355_34730</name>
</gene>
<evidence type="ECO:0000313" key="1">
    <source>
        <dbReference type="EMBL" id="GGI02225.1"/>
    </source>
</evidence>
<evidence type="ECO:0000313" key="3">
    <source>
        <dbReference type="Proteomes" id="UP000621856"/>
    </source>
</evidence>
<evidence type="ECO:0000313" key="4">
    <source>
        <dbReference type="Proteomes" id="UP000818603"/>
    </source>
</evidence>
<dbReference type="RefSeq" id="WP_155142912.1">
    <property type="nucleotide sequence ID" value="NZ_BMGZ01000006.1"/>
</dbReference>
<dbReference type="Proteomes" id="UP000621856">
    <property type="component" value="Unassembled WGS sequence"/>
</dbReference>
<reference evidence="1" key="1">
    <citation type="journal article" date="2014" name="Int. J. Syst. Evol. Microbiol.">
        <title>Complete genome sequence of Corynebacterium casei LMG S-19264T (=DSM 44701T), isolated from a smear-ripened cheese.</title>
        <authorList>
            <consortium name="US DOE Joint Genome Institute (JGI-PGF)"/>
            <person name="Walter F."/>
            <person name="Albersmeier A."/>
            <person name="Kalinowski J."/>
            <person name="Ruckert C."/>
        </authorList>
    </citation>
    <scope>NUCLEOTIDE SEQUENCE</scope>
    <source>
        <strain evidence="1">CGMCC 1.14984</strain>
    </source>
</reference>
<reference evidence="2 4" key="2">
    <citation type="submission" date="2020-02" db="EMBL/GenBank/DDBJ databases">
        <title>Genome sequence of Parvularcula flava strain NH6-79.</title>
        <authorList>
            <person name="Abdul Karim M.H."/>
            <person name="Lam M.Q."/>
            <person name="Chen S.J."/>
            <person name="Yahya A."/>
            <person name="Shahir S."/>
            <person name="Shamsir M.S."/>
            <person name="Chong C.S."/>
        </authorList>
    </citation>
    <scope>NUCLEOTIDE SEQUENCE [LARGE SCALE GENOMIC DNA]</scope>
    <source>
        <strain evidence="2 4">NH6-79</strain>
    </source>
</reference>
<evidence type="ECO:0000313" key="2">
    <source>
        <dbReference type="EMBL" id="NHK29647.1"/>
    </source>
</evidence>
<reference evidence="1" key="3">
    <citation type="submission" date="2020-09" db="EMBL/GenBank/DDBJ databases">
        <authorList>
            <person name="Sun Q."/>
            <person name="Zhou Y."/>
        </authorList>
    </citation>
    <scope>NUCLEOTIDE SEQUENCE</scope>
    <source>
        <strain evidence="1">CGMCC 1.14984</strain>
    </source>
</reference>
<accession>A0A8J3EQI0</accession>
<dbReference type="EMBL" id="BMGZ01000006">
    <property type="protein sequence ID" value="GGI02225.1"/>
    <property type="molecule type" value="Genomic_DNA"/>
</dbReference>